<dbReference type="GO" id="GO:0006083">
    <property type="term" value="P:acetate metabolic process"/>
    <property type="evidence" value="ECO:0007669"/>
    <property type="project" value="InterPro"/>
</dbReference>
<dbReference type="InterPro" id="IPR038460">
    <property type="entry name" value="AcetylCoA_hyd_C_sf"/>
</dbReference>
<evidence type="ECO:0000313" key="3">
    <source>
        <dbReference type="Proteomes" id="UP000045545"/>
    </source>
</evidence>
<dbReference type="Pfam" id="PF13336">
    <property type="entry name" value="AcetylCoA_hyd_C"/>
    <property type="match status" value="1"/>
</dbReference>
<keyword evidence="3" id="KW-1185">Reference proteome</keyword>
<dbReference type="InterPro" id="IPR026888">
    <property type="entry name" value="AcetylCoA_hyd_C"/>
</dbReference>
<dbReference type="Gene3D" id="3.40.1080.20">
    <property type="entry name" value="Acetyl-CoA hydrolase/transferase C-terminal domain"/>
    <property type="match status" value="1"/>
</dbReference>
<dbReference type="Gene3D" id="3.40.1080.10">
    <property type="entry name" value="Glutaconate Coenzyme A-transferase"/>
    <property type="match status" value="1"/>
</dbReference>
<keyword evidence="2" id="KW-0808">Transferase</keyword>
<dbReference type="Gene3D" id="3.30.750.70">
    <property type="entry name" value="4-hydroxybutyrate coenzyme like domains"/>
    <property type="match status" value="1"/>
</dbReference>
<name>A0A0E4GTV8_9FIRM</name>
<organism evidence="2 3">
    <name type="scientific">Syntrophomonas zehnderi OL-4</name>
    <dbReference type="NCBI Taxonomy" id="690567"/>
    <lineage>
        <taxon>Bacteria</taxon>
        <taxon>Bacillati</taxon>
        <taxon>Bacillota</taxon>
        <taxon>Clostridia</taxon>
        <taxon>Eubacteriales</taxon>
        <taxon>Syntrophomonadaceae</taxon>
        <taxon>Syntrophomonas</taxon>
    </lineage>
</organism>
<proteinExistence type="predicted"/>
<dbReference type="PANTHER" id="PTHR21432">
    <property type="entry name" value="ACETYL-COA HYDROLASE-RELATED"/>
    <property type="match status" value="1"/>
</dbReference>
<dbReference type="InterPro" id="IPR046433">
    <property type="entry name" value="ActCoA_hydro"/>
</dbReference>
<dbReference type="EMBL" id="CGIH01000042">
    <property type="protein sequence ID" value="CQB51961.1"/>
    <property type="molecule type" value="Genomic_DNA"/>
</dbReference>
<feature type="domain" description="Acetyl-CoA hydrolase/transferase C-terminal" evidence="1">
    <location>
        <begin position="280"/>
        <end position="436"/>
    </location>
</feature>
<dbReference type="SUPFAM" id="SSF100950">
    <property type="entry name" value="NagB/RpiA/CoA transferase-like"/>
    <property type="match status" value="2"/>
</dbReference>
<dbReference type="InterPro" id="IPR037171">
    <property type="entry name" value="NagB/RpiA_transferase-like"/>
</dbReference>
<evidence type="ECO:0000313" key="2">
    <source>
        <dbReference type="EMBL" id="CQB51961.1"/>
    </source>
</evidence>
<accession>A0A0E4GTV8</accession>
<dbReference type="STRING" id="690567.2424"/>
<dbReference type="Proteomes" id="UP000045545">
    <property type="component" value="Unassembled WGS sequence"/>
</dbReference>
<dbReference type="AlphaFoldDB" id="A0A0E4GTV8"/>
<sequence length="443" mass="48784">MNQKWEEMYREKLGSADDCVKHLKDDDGILIPLGNGAPAALGNAIGKRIREGNLKGVTWVGGLDVKWMDILSPELQDRITIDSGFVAEAVRLGVQKGLYTYSPNRLGHVIDVVTQHRAHLNKGAVVCVVSPMDEHGFFSTGVNVDIGWGSAKAGVFRELLLEVNENMPRAFGNNHIHISEVTAVCENTAPLVEMPPVPISKEDEMIGEYVAELIPDGACLQIGIGGMPNAIANCLKDKKDLGIHSEMLTDSMVDLYECGAVTCARKNINRFKMVGCFAFGTQKLYKFIDNNPMVEMHCTSYVNDPYIIGQHDNMIAVNGTIEVDLSGQAASESHGPIQYSGAGGQSDFVQGAWRSRGGQSFLTLHSTYVDKNGERHSNIKPMLTPGAFVSTTRQDVENIVTEYGVAHIKGNDMRTRVKDLIRIAHPDFRDWLRSEAKRLRYIP</sequence>
<dbReference type="GO" id="GO:0008775">
    <property type="term" value="F:acetate CoA-transferase activity"/>
    <property type="evidence" value="ECO:0007669"/>
    <property type="project" value="InterPro"/>
</dbReference>
<dbReference type="GO" id="GO:0016787">
    <property type="term" value="F:hydrolase activity"/>
    <property type="evidence" value="ECO:0007669"/>
    <property type="project" value="UniProtKB-KW"/>
</dbReference>
<dbReference type="PANTHER" id="PTHR21432:SF20">
    <property type="entry name" value="ACETYL-COA HYDROLASE"/>
    <property type="match status" value="1"/>
</dbReference>
<dbReference type="RefSeq" id="WP_046499358.1">
    <property type="nucleotide sequence ID" value="NZ_CGIH01000042.1"/>
</dbReference>
<protein>
    <submittedName>
        <fullName evidence="2">Acetyl-CoA hydrolase/transferase</fullName>
    </submittedName>
</protein>
<dbReference type="OrthoDB" id="9801795at2"/>
<evidence type="ECO:0000259" key="1">
    <source>
        <dbReference type="Pfam" id="PF13336"/>
    </source>
</evidence>
<keyword evidence="2" id="KW-0378">Hydrolase</keyword>
<gene>
    <name evidence="2" type="ORF">2424</name>
</gene>
<reference evidence="2 3" key="1">
    <citation type="submission" date="2015-03" db="EMBL/GenBank/DDBJ databases">
        <authorList>
            <person name="Murphy D."/>
        </authorList>
    </citation>
    <scope>NUCLEOTIDE SEQUENCE [LARGE SCALE GENOMIC DNA]</scope>
    <source>
        <strain evidence="2 3">OL-4</strain>
    </source>
</reference>